<reference evidence="2" key="1">
    <citation type="submission" date="2013-03" db="EMBL/GenBank/DDBJ databases">
        <authorList>
            <person name="Harkins D.M."/>
            <person name="Durkin A.S."/>
            <person name="Brinkac L.M."/>
            <person name="Haft D.H."/>
            <person name="Selengut J.D."/>
            <person name="Sanka R."/>
            <person name="DePew J."/>
            <person name="Purushe J."/>
            <person name="Hartskeerl R.A."/>
            <person name="Ahmed A."/>
            <person name="van der Linden H."/>
            <person name="Goris M.G.A."/>
            <person name="Vinetz J.M."/>
            <person name="Sutton G.G."/>
            <person name="Nierman W.C."/>
            <person name="Fouts D.E."/>
        </authorList>
    </citation>
    <scope>NUCLEOTIDE SEQUENCE [LARGE SCALE GENOMIC DNA]</scope>
    <source>
        <strain evidence="2">ICFT</strain>
    </source>
</reference>
<dbReference type="Pfam" id="PF25302">
    <property type="entry name" value="NADase_transloc"/>
    <property type="match status" value="1"/>
</dbReference>
<gene>
    <name evidence="2" type="ORF">LEP1GSC060_2231</name>
</gene>
<dbReference type="Gene3D" id="2.60.120.260">
    <property type="entry name" value="Galactose-binding domain-like"/>
    <property type="match status" value="1"/>
</dbReference>
<evidence type="ECO:0000259" key="1">
    <source>
        <dbReference type="Pfam" id="PF25302"/>
    </source>
</evidence>
<evidence type="ECO:0000313" key="2">
    <source>
        <dbReference type="EMBL" id="EMY77769.1"/>
    </source>
</evidence>
<keyword evidence="3" id="KW-1185">Reference proteome</keyword>
<dbReference type="SUPFAM" id="SSF49785">
    <property type="entry name" value="Galactose-binding domain-like"/>
    <property type="match status" value="1"/>
</dbReference>
<dbReference type="EMBL" id="AOHC02000030">
    <property type="protein sequence ID" value="EMY77769.1"/>
    <property type="molecule type" value="Genomic_DNA"/>
</dbReference>
<dbReference type="STRING" id="1218598.LEP1GSC060_2231"/>
<protein>
    <recommendedName>
        <fullName evidence="1">NAD glycohydrolase translocation F5/8 type C domain-containing protein</fullName>
    </recommendedName>
</protein>
<proteinExistence type="predicted"/>
<dbReference type="InterPro" id="IPR057561">
    <property type="entry name" value="NADase_transloc"/>
</dbReference>
<feature type="domain" description="NAD glycohydrolase translocation F5/8 type C" evidence="1">
    <location>
        <begin position="172"/>
        <end position="306"/>
    </location>
</feature>
<sequence>MKGKKILKVILLTLAIILVAINCKKSKTILADAVLLENPGEKKPVYVTDGKVKRGEFVTLLEEKDFNGTKFNLVEIKGVSTKGWMDEKNLYEGELKSATVIRDADLYLRPNEKSEKSGKARAGLVVFKLEEKDNFVYIQFPGKKAYISKSDLGDGETVIKTIAIPGLGNATILASSQYIQTEGKELDYDPRNVFDGKFQTGWCEGKTGDDGVGESVTISFPSAIRLSEISVVNGYARSEDSYKNNNRVSSLKVESSHGGTATIDFDDNNFDYQARPVELTGDSFKFIISKVHKGKVSDTCLSEIKLTGSEYTPTYDGGQEGSGDY</sequence>
<dbReference type="InterPro" id="IPR008979">
    <property type="entry name" value="Galactose-bd-like_sf"/>
</dbReference>
<dbReference type="OrthoDB" id="321999at2"/>
<dbReference type="RefSeq" id="WP_003002432.1">
    <property type="nucleotide sequence ID" value="NZ_AOHC02000030.1"/>
</dbReference>
<dbReference type="AlphaFoldDB" id="N1WKW4"/>
<name>N1WKW4_9LEPT</name>
<evidence type="ECO:0000313" key="3">
    <source>
        <dbReference type="Proteomes" id="UP000012313"/>
    </source>
</evidence>
<organism evidence="2 3">
    <name type="scientific">Leptospira weilii serovar Ranarum str. ICFT</name>
    <dbReference type="NCBI Taxonomy" id="1218598"/>
    <lineage>
        <taxon>Bacteria</taxon>
        <taxon>Pseudomonadati</taxon>
        <taxon>Spirochaetota</taxon>
        <taxon>Spirochaetia</taxon>
        <taxon>Leptospirales</taxon>
        <taxon>Leptospiraceae</taxon>
        <taxon>Leptospira</taxon>
    </lineage>
</organism>
<comment type="caution">
    <text evidence="2">The sequence shown here is derived from an EMBL/GenBank/DDBJ whole genome shotgun (WGS) entry which is preliminary data.</text>
</comment>
<accession>N1WKW4</accession>
<dbReference type="Proteomes" id="UP000012313">
    <property type="component" value="Unassembled WGS sequence"/>
</dbReference>
<dbReference type="NCBIfam" id="NF047619">
    <property type="entry name" value="NADase_discoid"/>
    <property type="match status" value="1"/>
</dbReference>